<dbReference type="AlphaFoldDB" id="H2AS49"/>
<dbReference type="OrthoDB" id="4067212at2759"/>
<dbReference type="STRING" id="1071382.H2AS49"/>
<feature type="coiled-coil region" evidence="1">
    <location>
        <begin position="264"/>
        <end position="329"/>
    </location>
</feature>
<dbReference type="FunCoup" id="H2AS49">
    <property type="interactions" value="169"/>
</dbReference>
<dbReference type="GeneID" id="13885118"/>
<keyword evidence="4" id="KW-1185">Reference proteome</keyword>
<name>H2AS49_KAZAF</name>
<reference evidence="3 4" key="1">
    <citation type="journal article" date="2011" name="Proc. Natl. Acad. Sci. U.S.A.">
        <title>Evolutionary erosion of yeast sex chromosomes by mating-type switching accidents.</title>
        <authorList>
            <person name="Gordon J.L."/>
            <person name="Armisen D."/>
            <person name="Proux-Wera E."/>
            <person name="Oheigeartaigh S.S."/>
            <person name="Byrne K.P."/>
            <person name="Wolfe K.H."/>
        </authorList>
    </citation>
    <scope>NUCLEOTIDE SEQUENCE [LARGE SCALE GENOMIC DNA]</scope>
    <source>
        <strain evidence="4">ATCC 22294 / BCRC 22015 / CBS 2517 / CECT 1963 / NBRC 1671 / NRRL Y-8276</strain>
    </source>
</reference>
<accession>H2AS49</accession>
<feature type="region of interest" description="Disordered" evidence="2">
    <location>
        <begin position="344"/>
        <end position="403"/>
    </location>
</feature>
<evidence type="ECO:0000256" key="2">
    <source>
        <dbReference type="SAM" id="MobiDB-lite"/>
    </source>
</evidence>
<protein>
    <submittedName>
        <fullName evidence="3">Uncharacterized protein</fullName>
    </submittedName>
</protein>
<evidence type="ECO:0000256" key="1">
    <source>
        <dbReference type="SAM" id="Coils"/>
    </source>
</evidence>
<dbReference type="HOGENOM" id="CLU_055876_0_0_1"/>
<sequence>MFASPCLFEQLPAFQQPQQQFNFPCFQPAFVHSSNEVIFSTSKTEHGLIVTLSKPLQRDIFKKAVEERVIELQQSTKPSYRLVSDIFGNQYYIEDKFSTQKSILEGIDYKSIGRKVAKESFRDYEIELNHSGEELVFKSSGDKLVKTLHFDNIVDDFYIYNCNVEENNDDIAFLKIGIVFKKPDEEAIEQMRKLSEIKRIQKKREQEVRLTEIKEKLLKEQQLRQTQLVEDKHQRLLNEQHQKQLKEQCQKRLEEQAYERQLLAEQYERQKQLEEQERKAALLAEQQQRQQQEQLKNQALEDERSRLNRQRLLQEQIEYQKQLVEEDRQRKIKQQHQIKKIDIDFNDETAIQSDDDDNIGEKPSVGRRRRSSPILEDVQDEEHERYTLSLNKLPKGSSLIDDA</sequence>
<evidence type="ECO:0000313" key="3">
    <source>
        <dbReference type="EMBL" id="CCF57199.1"/>
    </source>
</evidence>
<gene>
    <name evidence="3" type="primary">KAFR0C02060</name>
    <name evidence="3" type="ORF">KAFR_0C02060</name>
</gene>
<proteinExistence type="predicted"/>
<dbReference type="EMBL" id="HE650823">
    <property type="protein sequence ID" value="CCF57199.1"/>
    <property type="molecule type" value="Genomic_DNA"/>
</dbReference>
<dbReference type="KEGG" id="kaf:KAFR_0C02060"/>
<keyword evidence="1" id="KW-0175">Coiled coil</keyword>
<dbReference type="InParanoid" id="H2AS49"/>
<dbReference type="eggNOG" id="ENOG502S308">
    <property type="taxonomic scope" value="Eukaryota"/>
</dbReference>
<evidence type="ECO:0000313" key="4">
    <source>
        <dbReference type="Proteomes" id="UP000005220"/>
    </source>
</evidence>
<organism evidence="3 4">
    <name type="scientific">Kazachstania africana (strain ATCC 22294 / BCRC 22015 / CBS 2517 / CECT 1963 / NBRC 1671 / NRRL Y-8276)</name>
    <name type="common">Yeast</name>
    <name type="synonym">Kluyveromyces africanus</name>
    <dbReference type="NCBI Taxonomy" id="1071382"/>
    <lineage>
        <taxon>Eukaryota</taxon>
        <taxon>Fungi</taxon>
        <taxon>Dikarya</taxon>
        <taxon>Ascomycota</taxon>
        <taxon>Saccharomycotina</taxon>
        <taxon>Saccharomycetes</taxon>
        <taxon>Saccharomycetales</taxon>
        <taxon>Saccharomycetaceae</taxon>
        <taxon>Kazachstania</taxon>
    </lineage>
</organism>
<dbReference type="RefSeq" id="XP_003956334.1">
    <property type="nucleotide sequence ID" value="XM_003956285.1"/>
</dbReference>
<dbReference type="Proteomes" id="UP000005220">
    <property type="component" value="Chromosome 3"/>
</dbReference>